<evidence type="ECO:0000313" key="1">
    <source>
        <dbReference type="EMBL" id="OQD75770.1"/>
    </source>
</evidence>
<evidence type="ECO:0008006" key="3">
    <source>
        <dbReference type="Google" id="ProtNLM"/>
    </source>
</evidence>
<keyword evidence="2" id="KW-1185">Reference proteome</keyword>
<dbReference type="OMA" id="EVLTMNH"/>
<protein>
    <recommendedName>
        <fullName evidence="3">F-box domain-containing protein</fullName>
    </recommendedName>
</protein>
<reference evidence="2" key="1">
    <citation type="journal article" date="2017" name="Nat. Microbiol.">
        <title>Global analysis of biosynthetic gene clusters reveals vast potential of secondary metabolite production in Penicillium species.</title>
        <authorList>
            <person name="Nielsen J.C."/>
            <person name="Grijseels S."/>
            <person name="Prigent S."/>
            <person name="Ji B."/>
            <person name="Dainat J."/>
            <person name="Nielsen K.F."/>
            <person name="Frisvad J.C."/>
            <person name="Workman M."/>
            <person name="Nielsen J."/>
        </authorList>
    </citation>
    <scope>NUCLEOTIDE SEQUENCE [LARGE SCALE GENOMIC DNA]</scope>
    <source>
        <strain evidence="2">IBT 11843</strain>
    </source>
</reference>
<accession>A0A1V6PFA2</accession>
<sequence length="510" mass="58118">MGTPGLEIVRFRGRYYIRWHRLDSYFEGLGAKIIASIPADPEAYQKWLEAMRAKYAAKESALERHVYEVRDGFKPDYLKFVEFEALPSELPRLGHYIDYVYIMNLDREVFTMNYVHWKLGNIPRQDEQWLRAIADDNFPEEYMTTPATDIGQPRKAFLTYVLRKTLMEYTKEMISFGKEWSGNSFIFREFTFALVSIASGQASFHSFSARECDPRRCESWGCNAKHLRKTPGWLGKEWAGDSAPLLEFGTPSHRPGKPPGASPTDAMYWHENVLVNPALVVDGEAIAKAVTWGVEQGHSNFQILVLSLYEAAFAEVSFKNGVGLFVEVSGAIPLKYLRPKWCVSERPEKPGKHRCGQEYVSGDTKGTGLEALVNFFEVAANRRAASKSASILPVELYDRIVDFVDYDTWKTCLRVSALRDCCLRKYRLDDRMRIVAGPFRGRYSPSFDFENVQTGKTARMKEASHHSPMGEYNWMPVIGSDRKVLMLDVSIQFESAEDVPVEAQSDDESG</sequence>
<evidence type="ECO:0000313" key="2">
    <source>
        <dbReference type="Proteomes" id="UP000191522"/>
    </source>
</evidence>
<proteinExistence type="predicted"/>
<dbReference type="AlphaFoldDB" id="A0A1V6PFA2"/>
<dbReference type="Proteomes" id="UP000191522">
    <property type="component" value="Unassembled WGS sequence"/>
</dbReference>
<dbReference type="OrthoDB" id="3938867at2759"/>
<gene>
    <name evidence="1" type="ORF">PENDEC_c006G03944</name>
</gene>
<dbReference type="EMBL" id="MDYL01000006">
    <property type="protein sequence ID" value="OQD75770.1"/>
    <property type="molecule type" value="Genomic_DNA"/>
</dbReference>
<organism evidence="1 2">
    <name type="scientific">Penicillium decumbens</name>
    <dbReference type="NCBI Taxonomy" id="69771"/>
    <lineage>
        <taxon>Eukaryota</taxon>
        <taxon>Fungi</taxon>
        <taxon>Dikarya</taxon>
        <taxon>Ascomycota</taxon>
        <taxon>Pezizomycotina</taxon>
        <taxon>Eurotiomycetes</taxon>
        <taxon>Eurotiomycetidae</taxon>
        <taxon>Eurotiales</taxon>
        <taxon>Aspergillaceae</taxon>
        <taxon>Penicillium</taxon>
    </lineage>
</organism>
<name>A0A1V6PFA2_PENDC</name>
<comment type="caution">
    <text evidence="1">The sequence shown here is derived from an EMBL/GenBank/DDBJ whole genome shotgun (WGS) entry which is preliminary data.</text>
</comment>
<dbReference type="STRING" id="69771.A0A1V6PFA2"/>